<name>L1JE96_GUITC</name>
<dbReference type="STRING" id="905079.L1JE96"/>
<dbReference type="OMA" id="NKSEQFT"/>
<keyword evidence="1" id="KW-0175">Coiled coil</keyword>
<dbReference type="PaxDb" id="55529-EKX46464"/>
<gene>
    <name evidence="3" type="ORF">GUITHDRAFT_107668</name>
</gene>
<evidence type="ECO:0000313" key="5">
    <source>
        <dbReference type="Proteomes" id="UP000011087"/>
    </source>
</evidence>
<feature type="compositionally biased region" description="Basic and acidic residues" evidence="2">
    <location>
        <begin position="312"/>
        <end position="327"/>
    </location>
</feature>
<feature type="compositionally biased region" description="Acidic residues" evidence="2">
    <location>
        <begin position="72"/>
        <end position="87"/>
    </location>
</feature>
<organism evidence="3">
    <name type="scientific">Guillardia theta (strain CCMP2712)</name>
    <name type="common">Cryptophyte</name>
    <dbReference type="NCBI Taxonomy" id="905079"/>
    <lineage>
        <taxon>Eukaryota</taxon>
        <taxon>Cryptophyceae</taxon>
        <taxon>Pyrenomonadales</taxon>
        <taxon>Geminigeraceae</taxon>
        <taxon>Guillardia</taxon>
    </lineage>
</organism>
<feature type="compositionally biased region" description="Low complexity" evidence="2">
    <location>
        <begin position="599"/>
        <end position="608"/>
    </location>
</feature>
<keyword evidence="5" id="KW-1185">Reference proteome</keyword>
<proteinExistence type="predicted"/>
<reference evidence="3 5" key="1">
    <citation type="journal article" date="2012" name="Nature">
        <title>Algal genomes reveal evolutionary mosaicism and the fate of nucleomorphs.</title>
        <authorList>
            <consortium name="DOE Joint Genome Institute"/>
            <person name="Curtis B.A."/>
            <person name="Tanifuji G."/>
            <person name="Burki F."/>
            <person name="Gruber A."/>
            <person name="Irimia M."/>
            <person name="Maruyama S."/>
            <person name="Arias M.C."/>
            <person name="Ball S.G."/>
            <person name="Gile G.H."/>
            <person name="Hirakawa Y."/>
            <person name="Hopkins J.F."/>
            <person name="Kuo A."/>
            <person name="Rensing S.A."/>
            <person name="Schmutz J."/>
            <person name="Symeonidi A."/>
            <person name="Elias M."/>
            <person name="Eveleigh R.J."/>
            <person name="Herman E.K."/>
            <person name="Klute M.J."/>
            <person name="Nakayama T."/>
            <person name="Obornik M."/>
            <person name="Reyes-Prieto A."/>
            <person name="Armbrust E.V."/>
            <person name="Aves S.J."/>
            <person name="Beiko R.G."/>
            <person name="Coutinho P."/>
            <person name="Dacks J.B."/>
            <person name="Durnford D.G."/>
            <person name="Fast N.M."/>
            <person name="Green B.R."/>
            <person name="Grisdale C.J."/>
            <person name="Hempel F."/>
            <person name="Henrissat B."/>
            <person name="Hoppner M.P."/>
            <person name="Ishida K."/>
            <person name="Kim E."/>
            <person name="Koreny L."/>
            <person name="Kroth P.G."/>
            <person name="Liu Y."/>
            <person name="Malik S.B."/>
            <person name="Maier U.G."/>
            <person name="McRose D."/>
            <person name="Mock T."/>
            <person name="Neilson J.A."/>
            <person name="Onodera N.T."/>
            <person name="Poole A.M."/>
            <person name="Pritham E.J."/>
            <person name="Richards T.A."/>
            <person name="Rocap G."/>
            <person name="Roy S.W."/>
            <person name="Sarai C."/>
            <person name="Schaack S."/>
            <person name="Shirato S."/>
            <person name="Slamovits C.H."/>
            <person name="Spencer D.F."/>
            <person name="Suzuki S."/>
            <person name="Worden A.Z."/>
            <person name="Zauner S."/>
            <person name="Barry K."/>
            <person name="Bell C."/>
            <person name="Bharti A.K."/>
            <person name="Crow J.A."/>
            <person name="Grimwood J."/>
            <person name="Kramer R."/>
            <person name="Lindquist E."/>
            <person name="Lucas S."/>
            <person name="Salamov A."/>
            <person name="McFadden G.I."/>
            <person name="Lane C.E."/>
            <person name="Keeling P.J."/>
            <person name="Gray M.W."/>
            <person name="Grigoriev I.V."/>
            <person name="Archibald J.M."/>
        </authorList>
    </citation>
    <scope>NUCLEOTIDE SEQUENCE</scope>
    <source>
        <strain evidence="3 5">CCMP2712</strain>
    </source>
</reference>
<feature type="region of interest" description="Disordered" evidence="2">
    <location>
        <begin position="19"/>
        <end position="243"/>
    </location>
</feature>
<accession>L1JE96</accession>
<evidence type="ECO:0000256" key="2">
    <source>
        <dbReference type="SAM" id="MobiDB-lite"/>
    </source>
</evidence>
<evidence type="ECO:0000313" key="3">
    <source>
        <dbReference type="EMBL" id="EKX46464.1"/>
    </source>
</evidence>
<feature type="compositionally biased region" description="Polar residues" evidence="2">
    <location>
        <begin position="25"/>
        <end position="35"/>
    </location>
</feature>
<protein>
    <submittedName>
        <fullName evidence="3 4">Uncharacterized protein</fullName>
    </submittedName>
</protein>
<reference evidence="5" key="2">
    <citation type="submission" date="2012-11" db="EMBL/GenBank/DDBJ databases">
        <authorList>
            <person name="Kuo A."/>
            <person name="Curtis B.A."/>
            <person name="Tanifuji G."/>
            <person name="Burki F."/>
            <person name="Gruber A."/>
            <person name="Irimia M."/>
            <person name="Maruyama S."/>
            <person name="Arias M.C."/>
            <person name="Ball S.G."/>
            <person name="Gile G.H."/>
            <person name="Hirakawa Y."/>
            <person name="Hopkins J.F."/>
            <person name="Rensing S.A."/>
            <person name="Schmutz J."/>
            <person name="Symeonidi A."/>
            <person name="Elias M."/>
            <person name="Eveleigh R.J."/>
            <person name="Herman E.K."/>
            <person name="Klute M.J."/>
            <person name="Nakayama T."/>
            <person name="Obornik M."/>
            <person name="Reyes-Prieto A."/>
            <person name="Armbrust E.V."/>
            <person name="Aves S.J."/>
            <person name="Beiko R.G."/>
            <person name="Coutinho P."/>
            <person name="Dacks J.B."/>
            <person name="Durnford D.G."/>
            <person name="Fast N.M."/>
            <person name="Green B.R."/>
            <person name="Grisdale C."/>
            <person name="Hempe F."/>
            <person name="Henrissat B."/>
            <person name="Hoppner M.P."/>
            <person name="Ishida K.-I."/>
            <person name="Kim E."/>
            <person name="Koreny L."/>
            <person name="Kroth P.G."/>
            <person name="Liu Y."/>
            <person name="Malik S.-B."/>
            <person name="Maier U.G."/>
            <person name="McRose D."/>
            <person name="Mock T."/>
            <person name="Neilson J.A."/>
            <person name="Onodera N.T."/>
            <person name="Poole A.M."/>
            <person name="Pritham E.J."/>
            <person name="Richards T.A."/>
            <person name="Rocap G."/>
            <person name="Roy S.W."/>
            <person name="Sarai C."/>
            <person name="Schaack S."/>
            <person name="Shirato S."/>
            <person name="Slamovits C.H."/>
            <person name="Spencer D.F."/>
            <person name="Suzuki S."/>
            <person name="Worden A.Z."/>
            <person name="Zauner S."/>
            <person name="Barry K."/>
            <person name="Bell C."/>
            <person name="Bharti A.K."/>
            <person name="Crow J.A."/>
            <person name="Grimwood J."/>
            <person name="Kramer R."/>
            <person name="Lindquist E."/>
            <person name="Lucas S."/>
            <person name="Salamov A."/>
            <person name="McFadden G.I."/>
            <person name="Lane C.E."/>
            <person name="Keeling P.J."/>
            <person name="Gray M.W."/>
            <person name="Grigoriev I.V."/>
            <person name="Archibald J.M."/>
        </authorList>
    </citation>
    <scope>NUCLEOTIDE SEQUENCE</scope>
    <source>
        <strain evidence="5">CCMP2712</strain>
    </source>
</reference>
<dbReference type="GeneID" id="17303248"/>
<dbReference type="AlphaFoldDB" id="L1JE96"/>
<feature type="region of interest" description="Disordered" evidence="2">
    <location>
        <begin position="575"/>
        <end position="650"/>
    </location>
</feature>
<feature type="region of interest" description="Disordered" evidence="2">
    <location>
        <begin position="312"/>
        <end position="343"/>
    </location>
</feature>
<feature type="compositionally biased region" description="Polar residues" evidence="2">
    <location>
        <begin position="849"/>
        <end position="860"/>
    </location>
</feature>
<reference evidence="4" key="3">
    <citation type="submission" date="2016-03" db="UniProtKB">
        <authorList>
            <consortium name="EnsemblProtists"/>
        </authorList>
    </citation>
    <scope>IDENTIFICATION</scope>
</reference>
<dbReference type="EnsemblProtists" id="EKX46464">
    <property type="protein sequence ID" value="EKX46464"/>
    <property type="gene ID" value="GUITHDRAFT_107668"/>
</dbReference>
<feature type="compositionally biased region" description="Basic and acidic residues" evidence="2">
    <location>
        <begin position="182"/>
        <end position="196"/>
    </location>
</feature>
<feature type="compositionally biased region" description="Low complexity" evidence="2">
    <location>
        <begin position="165"/>
        <end position="174"/>
    </location>
</feature>
<dbReference type="EMBL" id="JH992994">
    <property type="protein sequence ID" value="EKX46464.1"/>
    <property type="molecule type" value="Genomic_DNA"/>
</dbReference>
<evidence type="ECO:0000256" key="1">
    <source>
        <dbReference type="SAM" id="Coils"/>
    </source>
</evidence>
<feature type="compositionally biased region" description="Low complexity" evidence="2">
    <location>
        <begin position="122"/>
        <end position="135"/>
    </location>
</feature>
<evidence type="ECO:0000313" key="4">
    <source>
        <dbReference type="EnsemblProtists" id="EKX46464"/>
    </source>
</evidence>
<sequence length="860" mass="95148">MAAAEEEAIKDIVQVQSRIKPRRAQATSKKLLQQRSQHKKLKVSQSSTHRLVISPAGEENAEVKETNAADGEAGDEQAEAKEGEEEGGNLPQVAAPEEGEEAAESAAEGDERGGGEPEAPPGEEGAASDEPAGGPDETGGGEEGRAEQLEEGGGDGKQEEEPTFEEVMAQGAEQAMEEEGEDRGGYDLDKMVDAALDKNSQVMSRASAGKEQLRISDSDLPLSQPASRAEQGPSASSQQLKSRIAQLEAQLEVTEQGKERAETEAWERQEEMTRVLAQKDALQAEVKALRGQMDLELNARREAADRMWADMSEEAVHDGGKPKERMQEQAPSASMKEEDSDFIDPPRSRYHHQPFTFGEDDQLHLLPQHAGMEEQEHGGMPEELPGGAEAGAAAGAGAGAEGAYGGSKGAGERLKEELTRKNELILELRIQVGQLETQLRSAQDMNQFRSEMEMERIRQDAEWQRRMAMEEIARMRHELEIANAKKARLKELLADNLHELRDQRRQTELLKTKISGLFGKMENITRQFVQEQSFLRDFQNVRQSIDEIKKESEMQLQALDHKHKDFVNAMRADMQEENSLQQGARELREDFEEEEENQPRGPLGPGLAPRRRQDGMKGGERKGGRGQGMPEGKQKISPSKKPTNEGAGQLKKEEGLIQHGERMEQPFPMLQQRPMFGFPMPMANFFSMPHVPGDPMMMPEKQQGMGHENPQMRRGGMDPPYDDPHMFNNFPPGYPQMPMLANPFGMPGQLASAGKDGREEEEASHPPAGLQHMPNAGDPQLGSPARRMNAHPLDPDMQQFMEDDWWRAPGEAQSQEHAGKPQSFLPAIDGGGRGNKGRTPPPGKKDASRAQQNRNPARKK</sequence>
<feature type="coiled-coil region" evidence="1">
    <location>
        <begin position="425"/>
        <end position="510"/>
    </location>
</feature>
<feature type="region of interest" description="Disordered" evidence="2">
    <location>
        <begin position="742"/>
        <end position="860"/>
    </location>
</feature>
<feature type="compositionally biased region" description="Basic and acidic residues" evidence="2">
    <location>
        <begin position="142"/>
        <end position="160"/>
    </location>
</feature>
<dbReference type="HOGENOM" id="CLU_332742_0_0_1"/>
<dbReference type="KEGG" id="gtt:GUITHDRAFT_107668"/>
<dbReference type="RefSeq" id="XP_005833444.1">
    <property type="nucleotide sequence ID" value="XM_005833387.1"/>
</dbReference>
<dbReference type="Proteomes" id="UP000011087">
    <property type="component" value="Unassembled WGS sequence"/>
</dbReference>
<feature type="compositionally biased region" description="Basic and acidic residues" evidence="2">
    <location>
        <begin position="611"/>
        <end position="623"/>
    </location>
</feature>